<feature type="region of interest" description="Disordered" evidence="1">
    <location>
        <begin position="234"/>
        <end position="273"/>
    </location>
</feature>
<dbReference type="Proteomes" id="UP000701801">
    <property type="component" value="Unassembled WGS sequence"/>
</dbReference>
<dbReference type="OrthoDB" id="194358at2759"/>
<dbReference type="InterPro" id="IPR036770">
    <property type="entry name" value="Ankyrin_rpt-contain_sf"/>
</dbReference>
<proteinExistence type="predicted"/>
<comment type="caution">
    <text evidence="2">The sequence shown here is derived from an EMBL/GenBank/DDBJ whole genome shotgun (WGS) entry which is preliminary data.</text>
</comment>
<evidence type="ECO:0000313" key="3">
    <source>
        <dbReference type="Proteomes" id="UP000701801"/>
    </source>
</evidence>
<gene>
    <name evidence="2" type="ORF">HYALB_00000537</name>
</gene>
<protein>
    <recommendedName>
        <fullName evidence="4">Ankyrin</fullName>
    </recommendedName>
</protein>
<sequence length="635" mass="72162">MARPAKKWTHAQRRQLVRLYTLTNLSSPEIRDLLEANGLKVSLKTLQNMLHSLFPRDYTKEYSRYRPRNLCHMKARLDLVKKISSGRVSNPRRYLRKESRRQTIRSRPISCMEGIVESPESPNQELPKLKQTQEKPTLSILQDLNLINTGMLMLDGSTMEYNTCANFEPSTHYSRRTPPIIGIDSKHSESVRARLTRGFRSEHPPRFLCQLQNQLVTIGKMIDPKALHILISSGESRPSSRQSQRSHGHISLQPTPLSDSASRRLSEQPPSPVHSWKNVVNSVLRLSLAESQVSGTTGSMPLWRSSDISMYGNSLRSKFSCASVSYQDGRISERPGSPSLSKTPPVLTKEELDMWNELIEEDNILPTSRILNRIPKYPMITPRLRECCPPINKLYLECGFLAVSGIAAPTTGNLNRRDKFGNNVLHYAAASSNATIHQILRYIELGADIKAVNVLGQTFLHIFKSRRLEAGVCTVDSQSYLSLLEKLAHLNFPFQQKDFHGQTIAHLTFQDWRRFDGSSMCTSDGFQCALQIMGTDMNACDNQGRRVQDRIAPVGPLVGYRECLVLSDKEIDQISAEFSDPLNEDLSFRQEITRDEWNPEFWITSLIDSDQISWLDIHGDTPLTAILKFWKTNDE</sequence>
<feature type="compositionally biased region" description="Low complexity" evidence="1">
    <location>
        <begin position="234"/>
        <end position="251"/>
    </location>
</feature>
<keyword evidence="3" id="KW-1185">Reference proteome</keyword>
<evidence type="ECO:0000313" key="2">
    <source>
        <dbReference type="EMBL" id="CAG8983370.1"/>
    </source>
</evidence>
<evidence type="ECO:0000256" key="1">
    <source>
        <dbReference type="SAM" id="MobiDB-lite"/>
    </source>
</evidence>
<dbReference type="EMBL" id="CAJVRM010000726">
    <property type="protein sequence ID" value="CAG8983370.1"/>
    <property type="molecule type" value="Genomic_DNA"/>
</dbReference>
<name>A0A9N9Q806_9HELO</name>
<accession>A0A9N9Q806</accession>
<dbReference type="SUPFAM" id="SSF48403">
    <property type="entry name" value="Ankyrin repeat"/>
    <property type="match status" value="1"/>
</dbReference>
<dbReference type="Gene3D" id="1.25.40.20">
    <property type="entry name" value="Ankyrin repeat-containing domain"/>
    <property type="match status" value="1"/>
</dbReference>
<reference evidence="2" key="1">
    <citation type="submission" date="2021-07" db="EMBL/GenBank/DDBJ databases">
        <authorList>
            <person name="Durling M."/>
        </authorList>
    </citation>
    <scope>NUCLEOTIDE SEQUENCE</scope>
</reference>
<dbReference type="AlphaFoldDB" id="A0A9N9Q806"/>
<evidence type="ECO:0008006" key="4">
    <source>
        <dbReference type="Google" id="ProtNLM"/>
    </source>
</evidence>
<organism evidence="2 3">
    <name type="scientific">Hymenoscyphus albidus</name>
    <dbReference type="NCBI Taxonomy" id="595503"/>
    <lineage>
        <taxon>Eukaryota</taxon>
        <taxon>Fungi</taxon>
        <taxon>Dikarya</taxon>
        <taxon>Ascomycota</taxon>
        <taxon>Pezizomycotina</taxon>
        <taxon>Leotiomycetes</taxon>
        <taxon>Helotiales</taxon>
        <taxon>Helotiaceae</taxon>
        <taxon>Hymenoscyphus</taxon>
    </lineage>
</organism>